<evidence type="ECO:0000256" key="1">
    <source>
        <dbReference type="ARBA" id="ARBA00004651"/>
    </source>
</evidence>
<organism evidence="8 9">
    <name type="scientific">Pedobacter nutrimenti</name>
    <dbReference type="NCBI Taxonomy" id="1241337"/>
    <lineage>
        <taxon>Bacteria</taxon>
        <taxon>Pseudomonadati</taxon>
        <taxon>Bacteroidota</taxon>
        <taxon>Sphingobacteriia</taxon>
        <taxon>Sphingobacteriales</taxon>
        <taxon>Sphingobacteriaceae</taxon>
        <taxon>Pedobacter</taxon>
    </lineage>
</organism>
<evidence type="ECO:0000313" key="8">
    <source>
        <dbReference type="EMBL" id="PYF76905.1"/>
    </source>
</evidence>
<dbReference type="OrthoDB" id="9788907at2"/>
<feature type="transmembrane region" description="Helical" evidence="7">
    <location>
        <begin position="77"/>
        <end position="100"/>
    </location>
</feature>
<dbReference type="PIRSF" id="PIRSF004810">
    <property type="entry name" value="ChrA"/>
    <property type="match status" value="1"/>
</dbReference>
<dbReference type="NCBIfam" id="TIGR00937">
    <property type="entry name" value="2A51"/>
    <property type="match status" value="1"/>
</dbReference>
<feature type="transmembrane region" description="Helical" evidence="7">
    <location>
        <begin position="234"/>
        <end position="253"/>
    </location>
</feature>
<dbReference type="Proteomes" id="UP000248198">
    <property type="component" value="Unassembled WGS sequence"/>
</dbReference>
<keyword evidence="5 7" id="KW-1133">Transmembrane helix</keyword>
<dbReference type="RefSeq" id="WP_110827002.1">
    <property type="nucleotide sequence ID" value="NZ_QKLU01000001.1"/>
</dbReference>
<dbReference type="Pfam" id="PF02417">
    <property type="entry name" value="Chromate_transp"/>
    <property type="match status" value="2"/>
</dbReference>
<sequence>MAKRKLLFIRNVILFTFTAFGGAQAHISLLLKYFVKNNRFVSEEELLELNALAQVLPGPASTQTLVGIAYKVGGLRLAILTFLIWIFPSAAFMTFAAISYARFDQKARFAEVFRFIQPIALGIVAFGAYHLSRKVLVSQLTILLAISAVIATLVLRNAYVFPMAILIGGMVSSAIDTPKEETELRVKLLSNINPKKFSYFIALLLFMAILGAIINTTSPFSLPIRLFENFYRNGMFIFGGGQVLVPLMFTEFVQMKHYLQASGFLSGFAIQQALPGPTFSFTSYVGALSMKNFGYGLFGQIIGGTVAVLGVNLPGLILVLFIVPFWDDLKKISRIKHSLSGINAVSVGFIVAAFILLLKPIGFDVVAIGIMAVTFVVLNFTKISPPLIVIAGILIGYFI</sequence>
<keyword evidence="9" id="KW-1185">Reference proteome</keyword>
<accession>A0A318US46</accession>
<evidence type="ECO:0000256" key="6">
    <source>
        <dbReference type="ARBA" id="ARBA00023136"/>
    </source>
</evidence>
<evidence type="ECO:0000256" key="4">
    <source>
        <dbReference type="ARBA" id="ARBA00022692"/>
    </source>
</evidence>
<feature type="transmembrane region" description="Helical" evidence="7">
    <location>
        <begin position="265"/>
        <end position="285"/>
    </location>
</feature>
<feature type="transmembrane region" description="Helical" evidence="7">
    <location>
        <begin position="365"/>
        <end position="398"/>
    </location>
</feature>
<dbReference type="AlphaFoldDB" id="A0A318US46"/>
<feature type="transmembrane region" description="Helical" evidence="7">
    <location>
        <begin position="136"/>
        <end position="155"/>
    </location>
</feature>
<evidence type="ECO:0000256" key="3">
    <source>
        <dbReference type="ARBA" id="ARBA00022475"/>
    </source>
</evidence>
<keyword evidence="3" id="KW-1003">Cell membrane</keyword>
<protein>
    <submittedName>
        <fullName evidence="8">Chromate transporter</fullName>
    </submittedName>
</protein>
<name>A0A318US46_9SPHI</name>
<feature type="transmembrane region" description="Helical" evidence="7">
    <location>
        <begin position="297"/>
        <end position="326"/>
    </location>
</feature>
<proteinExistence type="inferred from homology"/>
<feature type="transmembrane region" description="Helical" evidence="7">
    <location>
        <begin position="112"/>
        <end position="130"/>
    </location>
</feature>
<dbReference type="GO" id="GO:0015109">
    <property type="term" value="F:chromate transmembrane transporter activity"/>
    <property type="evidence" value="ECO:0007669"/>
    <property type="project" value="InterPro"/>
</dbReference>
<evidence type="ECO:0000256" key="2">
    <source>
        <dbReference type="ARBA" id="ARBA00005262"/>
    </source>
</evidence>
<gene>
    <name evidence="8" type="ORF">B0O44_101380</name>
</gene>
<comment type="caution">
    <text evidence="8">The sequence shown here is derived from an EMBL/GenBank/DDBJ whole genome shotgun (WGS) entry which is preliminary data.</text>
</comment>
<evidence type="ECO:0000313" key="9">
    <source>
        <dbReference type="Proteomes" id="UP000248198"/>
    </source>
</evidence>
<dbReference type="InterPro" id="IPR014047">
    <property type="entry name" value="Chr_Tranpt_l_chain"/>
</dbReference>
<evidence type="ECO:0000256" key="7">
    <source>
        <dbReference type="SAM" id="Phobius"/>
    </source>
</evidence>
<dbReference type="EMBL" id="QKLU01000001">
    <property type="protein sequence ID" value="PYF76905.1"/>
    <property type="molecule type" value="Genomic_DNA"/>
</dbReference>
<evidence type="ECO:0000256" key="5">
    <source>
        <dbReference type="ARBA" id="ARBA00022989"/>
    </source>
</evidence>
<dbReference type="InterPro" id="IPR003370">
    <property type="entry name" value="Chromate_transpt"/>
</dbReference>
<dbReference type="PANTHER" id="PTHR33567:SF3">
    <property type="entry name" value="CHROMATE ION TRANSPORTER (EUROFUNG)"/>
    <property type="match status" value="1"/>
</dbReference>
<comment type="similarity">
    <text evidence="2">Belongs to the chromate ion transporter (CHR) (TC 2.A.51) family.</text>
</comment>
<keyword evidence="4 7" id="KW-0812">Transmembrane</keyword>
<dbReference type="GO" id="GO:0005886">
    <property type="term" value="C:plasma membrane"/>
    <property type="evidence" value="ECO:0007669"/>
    <property type="project" value="UniProtKB-SubCell"/>
</dbReference>
<reference evidence="8 9" key="1">
    <citation type="submission" date="2018-06" db="EMBL/GenBank/DDBJ databases">
        <title>Genomic Encyclopedia of Archaeal and Bacterial Type Strains, Phase II (KMG-II): from individual species to whole genera.</title>
        <authorList>
            <person name="Goeker M."/>
        </authorList>
    </citation>
    <scope>NUCLEOTIDE SEQUENCE [LARGE SCALE GENOMIC DNA]</scope>
    <source>
        <strain evidence="8 9">DSM 27372</strain>
    </source>
</reference>
<dbReference type="PANTHER" id="PTHR33567">
    <property type="entry name" value="CHROMATE ION TRANSPORTER (EUROFUNG)"/>
    <property type="match status" value="1"/>
</dbReference>
<comment type="subcellular location">
    <subcellularLocation>
        <location evidence="1">Cell membrane</location>
        <topology evidence="1">Multi-pass membrane protein</topology>
    </subcellularLocation>
</comment>
<feature type="transmembrane region" description="Helical" evidence="7">
    <location>
        <begin position="338"/>
        <end position="359"/>
    </location>
</feature>
<keyword evidence="6 7" id="KW-0472">Membrane</keyword>
<feature type="transmembrane region" description="Helical" evidence="7">
    <location>
        <begin position="197"/>
        <end position="214"/>
    </location>
</feature>